<feature type="region of interest" description="Disordered" evidence="1">
    <location>
        <begin position="26"/>
        <end position="54"/>
    </location>
</feature>
<accession>A0AAP0MBT4</accession>
<sequence length="197" mass="22515">MQWALEHRQLGDSCTGMLGKNEIMGRRENQREGNFQSQKINNRNGGSSERGGNFERVEKEIMGDLDKMSCKEKINRPQNQMETKIESNENGPRAEMTKPRKKKWKYQARNVEGRRGIKEGLAKIKRPSSSMDWESLKPKKSKLNSPQNKLIVEQLQEEKAVAIRLNVENDGSGNREELQKIENGISAVAGNQHSRQP</sequence>
<evidence type="ECO:0000313" key="2">
    <source>
        <dbReference type="EMBL" id="KAK9199885.1"/>
    </source>
</evidence>
<evidence type="ECO:0000313" key="3">
    <source>
        <dbReference type="Proteomes" id="UP001428341"/>
    </source>
</evidence>
<name>A0AAP0MBT4_9ROSI</name>
<protein>
    <submittedName>
        <fullName evidence="2">Uncharacterized protein</fullName>
    </submittedName>
</protein>
<proteinExistence type="predicted"/>
<feature type="region of interest" description="Disordered" evidence="1">
    <location>
        <begin position="125"/>
        <end position="144"/>
    </location>
</feature>
<gene>
    <name evidence="2" type="ORF">WN944_015078</name>
</gene>
<organism evidence="2 3">
    <name type="scientific">Citrus x changshan-huyou</name>
    <dbReference type="NCBI Taxonomy" id="2935761"/>
    <lineage>
        <taxon>Eukaryota</taxon>
        <taxon>Viridiplantae</taxon>
        <taxon>Streptophyta</taxon>
        <taxon>Embryophyta</taxon>
        <taxon>Tracheophyta</taxon>
        <taxon>Spermatophyta</taxon>
        <taxon>Magnoliopsida</taxon>
        <taxon>eudicotyledons</taxon>
        <taxon>Gunneridae</taxon>
        <taxon>Pentapetalae</taxon>
        <taxon>rosids</taxon>
        <taxon>malvids</taxon>
        <taxon>Sapindales</taxon>
        <taxon>Rutaceae</taxon>
        <taxon>Aurantioideae</taxon>
        <taxon>Citrus</taxon>
    </lineage>
</organism>
<feature type="region of interest" description="Disordered" evidence="1">
    <location>
        <begin position="73"/>
        <end position="106"/>
    </location>
</feature>
<comment type="caution">
    <text evidence="2">The sequence shown here is derived from an EMBL/GenBank/DDBJ whole genome shotgun (WGS) entry which is preliminary data.</text>
</comment>
<feature type="compositionally biased region" description="Low complexity" evidence="1">
    <location>
        <begin position="41"/>
        <end position="51"/>
    </location>
</feature>
<dbReference type="AlphaFoldDB" id="A0AAP0MBT4"/>
<dbReference type="EMBL" id="JBCGBO010000005">
    <property type="protein sequence ID" value="KAK9199885.1"/>
    <property type="molecule type" value="Genomic_DNA"/>
</dbReference>
<dbReference type="Proteomes" id="UP001428341">
    <property type="component" value="Unassembled WGS sequence"/>
</dbReference>
<reference evidence="2 3" key="1">
    <citation type="submission" date="2024-05" db="EMBL/GenBank/DDBJ databases">
        <title>Haplotype-resolved chromosome-level genome assembly of Huyou (Citrus changshanensis).</title>
        <authorList>
            <person name="Miao C."/>
            <person name="Chen W."/>
            <person name="Wu Y."/>
            <person name="Wang L."/>
            <person name="Zhao S."/>
            <person name="Grierson D."/>
            <person name="Xu C."/>
            <person name="Chen K."/>
        </authorList>
    </citation>
    <scope>NUCLEOTIDE SEQUENCE [LARGE SCALE GENOMIC DNA]</scope>
    <source>
        <strain evidence="2">01-14</strain>
        <tissue evidence="2">Leaf</tissue>
    </source>
</reference>
<evidence type="ECO:0000256" key="1">
    <source>
        <dbReference type="SAM" id="MobiDB-lite"/>
    </source>
</evidence>
<keyword evidence="3" id="KW-1185">Reference proteome</keyword>